<comment type="similarity">
    <text evidence="1 4">Belongs to the ArsC family.</text>
</comment>
<dbReference type="NCBIfam" id="TIGR00014">
    <property type="entry name" value="arsC"/>
    <property type="match status" value="1"/>
</dbReference>
<dbReference type="EC" id="1.20.4.1" evidence="3"/>
<name>A0A1T4YS64_9ACTN</name>
<dbReference type="PROSITE" id="PS51353">
    <property type="entry name" value="ARSC"/>
    <property type="match status" value="1"/>
</dbReference>
<dbReference type="InterPro" id="IPR006660">
    <property type="entry name" value="Arsenate_reductase-like"/>
</dbReference>
<dbReference type="AlphaFoldDB" id="A0A1T4YS64"/>
<evidence type="ECO:0000313" key="6">
    <source>
        <dbReference type="Proteomes" id="UP000191040"/>
    </source>
</evidence>
<dbReference type="SUPFAM" id="SSF52833">
    <property type="entry name" value="Thioredoxin-like"/>
    <property type="match status" value="1"/>
</dbReference>
<dbReference type="Pfam" id="PF03960">
    <property type="entry name" value="ArsC"/>
    <property type="match status" value="1"/>
</dbReference>
<dbReference type="InterPro" id="IPR036249">
    <property type="entry name" value="Thioredoxin-like_sf"/>
</dbReference>
<dbReference type="EMBL" id="LT796768">
    <property type="protein sequence ID" value="SKB04556.1"/>
    <property type="molecule type" value="Genomic_DNA"/>
</dbReference>
<dbReference type="Proteomes" id="UP000191040">
    <property type="component" value="Chromosome I"/>
</dbReference>
<dbReference type="GO" id="GO:0008794">
    <property type="term" value="F:arsenate reductase (glutaredoxin) activity"/>
    <property type="evidence" value="ECO:0007669"/>
    <property type="project" value="UniProtKB-EC"/>
</dbReference>
<dbReference type="PANTHER" id="PTHR30041:SF5">
    <property type="entry name" value="ARSENATE REDUCTASE-RELATED"/>
    <property type="match status" value="1"/>
</dbReference>
<keyword evidence="6" id="KW-1185">Reference proteome</keyword>
<dbReference type="GO" id="GO:0046685">
    <property type="term" value="P:response to arsenic-containing substance"/>
    <property type="evidence" value="ECO:0007669"/>
    <property type="project" value="TreeGrafter"/>
</dbReference>
<accession>A0A1T4YS64</accession>
<dbReference type="PANTHER" id="PTHR30041">
    <property type="entry name" value="ARSENATE REDUCTASE"/>
    <property type="match status" value="1"/>
</dbReference>
<organism evidence="5 6">
    <name type="scientific">Aeromicrobium choanae</name>
    <dbReference type="NCBI Taxonomy" id="1736691"/>
    <lineage>
        <taxon>Bacteria</taxon>
        <taxon>Bacillati</taxon>
        <taxon>Actinomycetota</taxon>
        <taxon>Actinomycetes</taxon>
        <taxon>Propionibacteriales</taxon>
        <taxon>Nocardioidaceae</taxon>
        <taxon>Aeromicrobium</taxon>
    </lineage>
</organism>
<dbReference type="CDD" id="cd03034">
    <property type="entry name" value="ArsC_ArsC"/>
    <property type="match status" value="1"/>
</dbReference>
<evidence type="ECO:0000256" key="2">
    <source>
        <dbReference type="ARBA" id="ARBA00023002"/>
    </source>
</evidence>
<proteinExistence type="inferred from homology"/>
<dbReference type="Gene3D" id="3.40.30.10">
    <property type="entry name" value="Glutaredoxin"/>
    <property type="match status" value="1"/>
</dbReference>
<evidence type="ECO:0000256" key="4">
    <source>
        <dbReference type="PROSITE-ProRule" id="PRU01282"/>
    </source>
</evidence>
<protein>
    <recommendedName>
        <fullName evidence="3">arsenate reductase (glutathione/glutaredoxin)</fullName>
        <ecNumber evidence="3">1.20.4.1</ecNumber>
    </recommendedName>
</protein>
<keyword evidence="2" id="KW-0560">Oxidoreductase</keyword>
<sequence>MSTVGVVDATIYHHPRCTTSRKTLDRIREAGIEPTIVKYVDEGWTEQQLRDLFAAAGLTPAQAVRKRDPHYAELGLADATDEQILAAMVEHPVLVERPFVVTDKGTRLARPIESVDEIL</sequence>
<reference evidence="6" key="1">
    <citation type="submission" date="2017-02" db="EMBL/GenBank/DDBJ databases">
        <authorList>
            <person name="Varghese N."/>
            <person name="Submissions S."/>
        </authorList>
    </citation>
    <scope>NUCLEOTIDE SEQUENCE [LARGE SCALE GENOMIC DNA]</scope>
    <source>
        <strain evidence="6">9H-4</strain>
    </source>
</reference>
<dbReference type="STRING" id="1736691.SAMN06295964_0610"/>
<dbReference type="InterPro" id="IPR006659">
    <property type="entry name" value="Arsenate_reductase"/>
</dbReference>
<gene>
    <name evidence="5" type="ORF">SAMN06295964_0610</name>
</gene>
<evidence type="ECO:0000256" key="1">
    <source>
        <dbReference type="ARBA" id="ARBA00007198"/>
    </source>
</evidence>
<evidence type="ECO:0000313" key="5">
    <source>
        <dbReference type="EMBL" id="SKB04556.1"/>
    </source>
</evidence>
<evidence type="ECO:0000256" key="3">
    <source>
        <dbReference type="ARBA" id="ARBA00038969"/>
    </source>
</evidence>